<keyword evidence="4" id="KW-1185">Reference proteome</keyword>
<evidence type="ECO:0000313" key="4">
    <source>
        <dbReference type="Proteomes" id="UP001208570"/>
    </source>
</evidence>
<evidence type="ECO:0000256" key="2">
    <source>
        <dbReference type="SAM" id="MobiDB-lite"/>
    </source>
</evidence>
<organism evidence="3 4">
    <name type="scientific">Paralvinella palmiformis</name>
    <dbReference type="NCBI Taxonomy" id="53620"/>
    <lineage>
        <taxon>Eukaryota</taxon>
        <taxon>Metazoa</taxon>
        <taxon>Spiralia</taxon>
        <taxon>Lophotrochozoa</taxon>
        <taxon>Annelida</taxon>
        <taxon>Polychaeta</taxon>
        <taxon>Sedentaria</taxon>
        <taxon>Canalipalpata</taxon>
        <taxon>Terebellida</taxon>
        <taxon>Terebelliformia</taxon>
        <taxon>Alvinellidae</taxon>
        <taxon>Paralvinella</taxon>
    </lineage>
</organism>
<reference evidence="3" key="1">
    <citation type="journal article" date="2023" name="Mol. Biol. Evol.">
        <title>Third-Generation Sequencing Reveals the Adaptive Role of the Epigenome in Three Deep-Sea Polychaetes.</title>
        <authorList>
            <person name="Perez M."/>
            <person name="Aroh O."/>
            <person name="Sun Y."/>
            <person name="Lan Y."/>
            <person name="Juniper S.K."/>
            <person name="Young C.R."/>
            <person name="Angers B."/>
            <person name="Qian P.Y."/>
        </authorList>
    </citation>
    <scope>NUCLEOTIDE SEQUENCE</scope>
    <source>
        <strain evidence="3">P08H-3</strain>
    </source>
</reference>
<sequence length="1389" mass="158561">MEVRVHNLDKENQEKTSIAEDLTEEADLLRQQLRQQDEHLQKTLVDGANKVKAIEDEFYKDKQQMQTRLDQMQQHVEQVTKQSNMADSLNANMADILKEKDETIAQLEEKMIELETKMGELSDELHMEVEENNRLHGIVNQGEKEKENLQKQTTEMQNELTEVEEEYSKLANELRDMNKQLSERDTERELLTQDLKRVETHVKQLEEENKELQDHAEEGCSDDGVHLKQRCTELCDDLDKANNEIFMLSDRLETVEKEKEAVQRINDDALTELDQLRSLYEVALRDLNESQNKTSDFEEQIKNKNRQHHSDLQAKEQEIHDLQFEKNQYKAELDQMKKKLDTAEAIKAELTQQLEAQKLEFQSQMEVKYNELSASKKMVDEVQNKLKQTEASLAKDSQFLAQLSKSAVLQRSEPVKQMLSRETSLQGDIPSSHEDLKNLCKKLGSENRDLKHQLSELTRSCEEADSANTSLKQHLKNLESGYQGQVDDLGAKVQELTTQLSNMERRKKRLERRTRSQEIFDEVDKESQTDFEHSEMAQEHLQKLQNELDISDTKVNQLMDRLMQQRNYEVELELLQQRLASLESENSHQKEQLSMLSALDNSVKGEILPDQLCMLQLKLKQSVDALDDCSGKLSVALASDNDGHRRAILETVLQKLSESRVLLQQDDQLDNVALGDDVELQLFSERLALEAVILGEMSYLVRSEKNENDQAVRDLHLAKLKVAEITSSLYKQFFPDEVGESDKAAMLSVYASLLAEKMRVQTQLLLKMDDAQMSTSSNVDVFVSDNKRLEHVAHTALNQSALSLYAALPSSPVMNSCFSVASVQTDLAILLNSLREHSQSSSSADADVRCDKVLELCREITMRNVALQQKFAPVIKEIVREVTKVLLECDRYGMDETIPSLELFSEELRHITKQYLNIVERPVSGRDSLNDSLYKEAFVKHLNQTVDEHIHKLLEDIENTCKSVSVQELKWSRMELEQARTQSLLQLGYLLSQMSFVQALATYFISNQISDSQTTSLSSSGAIETTAKSASLSSLSSPSSSTPCLPPLTSLPLSLKSSSTKTDIATLLAREAASRNDLASFLHTNASRSEPGGSKHSCQDQITSLSSRLLNLDLRLLDHHPGGGCDYAALLVREAVTQAQLSYVIQYLKLKHETTLERLKSEMVSKDSAAKEAEQMETSCHEEEIQELSFQLESAHKQRAQVEDIAADLESELQRKENNFRQEVQALKDGYDIRIRSLQADLDVAKQDLEKLQQERELEGHQFEESLHASIIEYETKIEKMVNEKENELANCAKQIEDLEERLSAMKVDYDKLQSSTSEDGYTAKSLSSISDDSESGRERIEEIDTLRQQLEEEKKRHIVRDIHKSAHTIPESCEILTVLTYYVLEFIP</sequence>
<name>A0AAD9JX11_9ANNE</name>
<evidence type="ECO:0000313" key="3">
    <source>
        <dbReference type="EMBL" id="KAK2160604.1"/>
    </source>
</evidence>
<dbReference type="PANTHER" id="PTHR23159">
    <property type="entry name" value="CENTROSOMAL PROTEIN 2"/>
    <property type="match status" value="1"/>
</dbReference>
<comment type="caution">
    <text evidence="3">The sequence shown here is derived from an EMBL/GenBank/DDBJ whole genome shotgun (WGS) entry which is preliminary data.</text>
</comment>
<protein>
    <submittedName>
        <fullName evidence="3">Uncharacterized protein</fullName>
    </submittedName>
</protein>
<keyword evidence="1" id="KW-0175">Coiled coil</keyword>
<feature type="coiled-coil region" evidence="1">
    <location>
        <begin position="5"/>
        <end position="392"/>
    </location>
</feature>
<feature type="coiled-coil region" evidence="1">
    <location>
        <begin position="433"/>
        <end position="599"/>
    </location>
</feature>
<gene>
    <name evidence="3" type="ORF">LSH36_129g01039</name>
</gene>
<accession>A0AAD9JX11</accession>
<dbReference type="SUPFAM" id="SSF90257">
    <property type="entry name" value="Myosin rod fragments"/>
    <property type="match status" value="1"/>
</dbReference>
<evidence type="ECO:0000256" key="1">
    <source>
        <dbReference type="SAM" id="Coils"/>
    </source>
</evidence>
<dbReference type="EMBL" id="JAODUP010000129">
    <property type="protein sequence ID" value="KAK2160604.1"/>
    <property type="molecule type" value="Genomic_DNA"/>
</dbReference>
<dbReference type="PANTHER" id="PTHR23159:SF31">
    <property type="entry name" value="CENTROSOME-ASSOCIATED PROTEIN CEP250 ISOFORM X1"/>
    <property type="match status" value="1"/>
</dbReference>
<proteinExistence type="predicted"/>
<feature type="region of interest" description="Disordered" evidence="2">
    <location>
        <begin position="1314"/>
        <end position="1339"/>
    </location>
</feature>
<dbReference type="Proteomes" id="UP001208570">
    <property type="component" value="Unassembled WGS sequence"/>
</dbReference>